<evidence type="ECO:0000313" key="3">
    <source>
        <dbReference type="Proteomes" id="UP000322983"/>
    </source>
</evidence>
<accession>A0A510DV00</accession>
<proteinExistence type="predicted"/>
<dbReference type="InterPro" id="IPR003831">
    <property type="entry name" value="DUF211"/>
</dbReference>
<evidence type="ECO:0000313" key="2">
    <source>
        <dbReference type="EMBL" id="BBG26762.1"/>
    </source>
</evidence>
<dbReference type="AlphaFoldDB" id="A0A510E2N3"/>
<dbReference type="OrthoDB" id="201945at2157"/>
<name>A0A510E2N3_9CREN</name>
<dbReference type="Proteomes" id="UP000322983">
    <property type="component" value="Chromosome"/>
</dbReference>
<sequence>MAIKRLVLDVLKPIKGISIVELAEKIVEHRGIDGVNISVTDMDVETMGLMIVVEGENIDFDNVKNTLEEEGCAIHSIDEVVSGSKMVEGRRGRDEM</sequence>
<dbReference type="InterPro" id="IPR023129">
    <property type="entry name" value="MTH889-like_dom_sf"/>
</dbReference>
<evidence type="ECO:0000313" key="1">
    <source>
        <dbReference type="EMBL" id="BBG24007.1"/>
    </source>
</evidence>
<gene>
    <name evidence="1" type="ORF">IC006_1308</name>
    <name evidence="2" type="ORF">IC007_1283</name>
</gene>
<dbReference type="EMBL" id="AP018930">
    <property type="protein sequence ID" value="BBG26762.1"/>
    <property type="molecule type" value="Genomic_DNA"/>
</dbReference>
<dbReference type="PANTHER" id="PTHR42240">
    <property type="entry name" value="DUF211 DOMAIN-CONTAINING PROTEIN"/>
    <property type="match status" value="1"/>
</dbReference>
<protein>
    <recommendedName>
        <fullName evidence="5">DUF211 domain-containing protein</fullName>
    </recommendedName>
</protein>
<dbReference type="Pfam" id="PF02680">
    <property type="entry name" value="DUF211"/>
    <property type="match status" value="1"/>
</dbReference>
<keyword evidence="3" id="KW-1185">Reference proteome</keyword>
<dbReference type="GeneID" id="41717626"/>
<dbReference type="KEGG" id="step:IC006_1308"/>
<dbReference type="STRING" id="1294262.GCA_001316085_01277"/>
<dbReference type="Proteomes" id="UP000325030">
    <property type="component" value="Chromosome"/>
</dbReference>
<reference evidence="2 3" key="2">
    <citation type="journal article" date="2020" name="Int. J. Syst. Evol. Microbiol.">
        <title>Sulfuracidifex tepidarius gen. nov., sp. nov. and transfer of Sulfolobus metallicus Huber and Stetter 1992 to the genus Sulfuracidifex as Sulfuracidifex metallicus comb. nov.</title>
        <authorList>
            <person name="Itoh T."/>
            <person name="Miura T."/>
            <person name="Sakai H.D."/>
            <person name="Kato S."/>
            <person name="Ohkuma M."/>
            <person name="Takashina T."/>
        </authorList>
    </citation>
    <scope>NUCLEOTIDE SEQUENCE</scope>
    <source>
        <strain evidence="1 3">IC-006</strain>
        <strain evidence="2">IC-007</strain>
    </source>
</reference>
<dbReference type="Gene3D" id="3.30.70.1340">
    <property type="entry name" value="MTH889-like domain"/>
    <property type="match status" value="1"/>
</dbReference>
<dbReference type="PANTHER" id="PTHR42240:SF1">
    <property type="entry name" value="DUF211 DOMAIN-CONTAINING PROTEIN"/>
    <property type="match status" value="1"/>
</dbReference>
<evidence type="ECO:0000313" key="4">
    <source>
        <dbReference type="Proteomes" id="UP000325030"/>
    </source>
</evidence>
<dbReference type="RefSeq" id="WP_054845655.1">
    <property type="nucleotide sequence ID" value="NZ_AP018929.1"/>
</dbReference>
<dbReference type="EMBL" id="AP018929">
    <property type="protein sequence ID" value="BBG24007.1"/>
    <property type="molecule type" value="Genomic_DNA"/>
</dbReference>
<evidence type="ECO:0008006" key="5">
    <source>
        <dbReference type="Google" id="ProtNLM"/>
    </source>
</evidence>
<reference evidence="4" key="1">
    <citation type="submission" date="2018-09" db="EMBL/GenBank/DDBJ databases">
        <title>Complete Genome Sequencing of Sulfolobus sp. JCM 16834.</title>
        <authorList>
            <person name="Kato S."/>
            <person name="Itoh T."/>
            <person name="Ohkuma M."/>
        </authorList>
    </citation>
    <scope>NUCLEOTIDE SEQUENCE [LARGE SCALE GENOMIC DNA]</scope>
    <source>
        <strain evidence="4">IC-007</strain>
    </source>
</reference>
<organism evidence="2 4">
    <name type="scientific">Sulfuracidifex tepidarius</name>
    <dbReference type="NCBI Taxonomy" id="1294262"/>
    <lineage>
        <taxon>Archaea</taxon>
        <taxon>Thermoproteota</taxon>
        <taxon>Thermoprotei</taxon>
        <taxon>Sulfolobales</taxon>
        <taxon>Sulfolobaceae</taxon>
        <taxon>Sulfuracidifex</taxon>
    </lineage>
</organism>
<dbReference type="SUPFAM" id="SSF160363">
    <property type="entry name" value="MTH889-like"/>
    <property type="match status" value="1"/>
</dbReference>
<accession>A0A510E2N3</accession>